<keyword evidence="6 10" id="KW-1133">Transmembrane helix</keyword>
<gene>
    <name evidence="11" type="ORF">WICANDRAFT_93588</name>
</gene>
<evidence type="ECO:0000313" key="12">
    <source>
        <dbReference type="Proteomes" id="UP000094112"/>
    </source>
</evidence>
<dbReference type="Proteomes" id="UP000094112">
    <property type="component" value="Unassembled WGS sequence"/>
</dbReference>
<dbReference type="InterPro" id="IPR007594">
    <property type="entry name" value="RFT1"/>
</dbReference>
<feature type="transmembrane region" description="Helical" evidence="10">
    <location>
        <begin position="125"/>
        <end position="145"/>
    </location>
</feature>
<organism evidence="11 12">
    <name type="scientific">Wickerhamomyces anomalus (strain ATCC 58044 / CBS 1984 / NCYC 433 / NRRL Y-366-8)</name>
    <name type="common">Yeast</name>
    <name type="synonym">Hansenula anomala</name>
    <dbReference type="NCBI Taxonomy" id="683960"/>
    <lineage>
        <taxon>Eukaryota</taxon>
        <taxon>Fungi</taxon>
        <taxon>Dikarya</taxon>
        <taxon>Ascomycota</taxon>
        <taxon>Saccharomycotina</taxon>
        <taxon>Saccharomycetes</taxon>
        <taxon>Phaffomycetales</taxon>
        <taxon>Wickerhamomycetaceae</taxon>
        <taxon>Wickerhamomyces</taxon>
    </lineage>
</organism>
<evidence type="ECO:0000256" key="5">
    <source>
        <dbReference type="ARBA" id="ARBA00022824"/>
    </source>
</evidence>
<dbReference type="AlphaFoldDB" id="A0A1E3P0A8"/>
<accession>A0A1E3P0A8</accession>
<evidence type="ECO:0000256" key="1">
    <source>
        <dbReference type="ARBA" id="ARBA00004477"/>
    </source>
</evidence>
<dbReference type="EMBL" id="KV454211">
    <property type="protein sequence ID" value="ODQ58886.1"/>
    <property type="molecule type" value="Genomic_DNA"/>
</dbReference>
<dbReference type="GeneID" id="30203666"/>
<dbReference type="GO" id="GO:0006488">
    <property type="term" value="P:dolichol-linked oligosaccharide biosynthetic process"/>
    <property type="evidence" value="ECO:0007669"/>
    <property type="project" value="InterPro"/>
</dbReference>
<dbReference type="OrthoDB" id="9979195at2759"/>
<evidence type="ECO:0000256" key="3">
    <source>
        <dbReference type="ARBA" id="ARBA00010288"/>
    </source>
</evidence>
<evidence type="ECO:0000256" key="4">
    <source>
        <dbReference type="ARBA" id="ARBA00022692"/>
    </source>
</evidence>
<keyword evidence="7 10" id="KW-0472">Membrane</keyword>
<protein>
    <recommendedName>
        <fullName evidence="8 10">Man(5)GlcNAc(2)-PP-dolichol translocation protein RFT1</fullName>
    </recommendedName>
</protein>
<evidence type="ECO:0000256" key="10">
    <source>
        <dbReference type="RuleBase" id="RU365067"/>
    </source>
</evidence>
<comment type="subcellular location">
    <subcellularLocation>
        <location evidence="1 10">Endoplasmic reticulum membrane</location>
        <topology evidence="1 10">Multi-pass membrane protein</topology>
    </subcellularLocation>
</comment>
<sequence length="285" mass="32800">MNHFYKIFFQLCFKHLLTEGDKLIINSLCTIEEQGIYSLISNYGSLLARLVFAPIEESLRNFLTRLLLGNRSIKNLNLSIDILRKIIAFYIYLSIIITIFGPLNSGYLIQKIIGNNWSNHVSNTIPLYTLYLPLLAFNGILESVHQSTASGNEVVTYTYYMVVFSVIFMITSYIGIDKFQLSLHGLILSNMFNMLLRIIYCYGFIKHFYQKNLITSSIWKFDNNLKSILALSVVIWIIDLSLFGYTRNIKELAGNTVLAMILVGFILYKEKDLVLSIIKRKPLVE</sequence>
<evidence type="ECO:0000256" key="7">
    <source>
        <dbReference type="ARBA" id="ARBA00023136"/>
    </source>
</evidence>
<name>A0A1E3P0A8_WICAA</name>
<evidence type="ECO:0000256" key="6">
    <source>
        <dbReference type="ARBA" id="ARBA00022989"/>
    </source>
</evidence>
<dbReference type="GO" id="GO:0005789">
    <property type="term" value="C:endoplasmic reticulum membrane"/>
    <property type="evidence" value="ECO:0007669"/>
    <property type="project" value="UniProtKB-SubCell"/>
</dbReference>
<proteinExistence type="inferred from homology"/>
<evidence type="ECO:0000256" key="9">
    <source>
        <dbReference type="ARBA" id="ARBA00045912"/>
    </source>
</evidence>
<keyword evidence="4 10" id="KW-0812">Transmembrane</keyword>
<comment type="caution">
    <text evidence="10">Lacks conserved residue(s) required for the propagation of feature annotation.</text>
</comment>
<feature type="transmembrane region" description="Helical" evidence="10">
    <location>
        <begin position="182"/>
        <end position="205"/>
    </location>
</feature>
<keyword evidence="12" id="KW-1185">Reference proteome</keyword>
<dbReference type="PANTHER" id="PTHR13117:SF5">
    <property type="entry name" value="PROTEIN RFT1 HOMOLOG"/>
    <property type="match status" value="1"/>
</dbReference>
<evidence type="ECO:0000256" key="2">
    <source>
        <dbReference type="ARBA" id="ARBA00004922"/>
    </source>
</evidence>
<dbReference type="RefSeq" id="XP_019038093.1">
    <property type="nucleotide sequence ID" value="XM_019186420.1"/>
</dbReference>
<dbReference type="GO" id="GO:0034203">
    <property type="term" value="P:glycolipid translocation"/>
    <property type="evidence" value="ECO:0007669"/>
    <property type="project" value="TreeGrafter"/>
</dbReference>
<feature type="transmembrane region" description="Helical" evidence="10">
    <location>
        <begin position="225"/>
        <end position="246"/>
    </location>
</feature>
<comment type="similarity">
    <text evidence="3 10">Belongs to the RFT1 family.</text>
</comment>
<feature type="transmembrane region" description="Helical" evidence="10">
    <location>
        <begin position="157"/>
        <end position="176"/>
    </location>
</feature>
<feature type="transmembrane region" description="Helical" evidence="10">
    <location>
        <begin position="86"/>
        <end position="105"/>
    </location>
</feature>
<dbReference type="Pfam" id="PF04506">
    <property type="entry name" value="Rft-1"/>
    <property type="match status" value="1"/>
</dbReference>
<comment type="function">
    <text evidence="9 10">Intramembrane glycolipid transporter that operates in the biosynthetic pathway of dolichol-linked oligosaccharides, the glycan precursors employed in protein asparagine (N)-glycosylation. The sequential addition of sugars to dolichol pyrophosphate produces dolichol-linked oligosaccharides containing fourteen sugars, including two GlcNAcs, nine mannoses and three glucoses. Once assembled, the oligosaccharide is transferred from the lipid to nascent proteins by oligosaccharyltransferases. The assembly of dolichol-linked oligosaccharides begins on the cytosolic side of the endoplasmic reticulum membrane and finishes in its lumen. RFT1 could mediate the translocation of the cytosolically oriented intermediate DolPP-GlcNAc2Man5, produced by ALG11, into the ER lumen where dolichol-linked oligosaccharides assembly continues. However, the intramembrane lipid transporter activity could not be confirmed in vitro.</text>
</comment>
<evidence type="ECO:0000313" key="11">
    <source>
        <dbReference type="EMBL" id="ODQ58886.1"/>
    </source>
</evidence>
<evidence type="ECO:0000256" key="8">
    <source>
        <dbReference type="ARBA" id="ARBA00044793"/>
    </source>
</evidence>
<dbReference type="PANTHER" id="PTHR13117">
    <property type="entry name" value="ENDOPLASMIC RETICULUM MULTISPAN TRANSMEMBRANE PROTEIN-RELATED"/>
    <property type="match status" value="1"/>
</dbReference>
<reference evidence="11 12" key="1">
    <citation type="journal article" date="2016" name="Proc. Natl. Acad. Sci. U.S.A.">
        <title>Comparative genomics of biotechnologically important yeasts.</title>
        <authorList>
            <person name="Riley R."/>
            <person name="Haridas S."/>
            <person name="Wolfe K.H."/>
            <person name="Lopes M.R."/>
            <person name="Hittinger C.T."/>
            <person name="Goeker M."/>
            <person name="Salamov A.A."/>
            <person name="Wisecaver J.H."/>
            <person name="Long T.M."/>
            <person name="Calvey C.H."/>
            <person name="Aerts A.L."/>
            <person name="Barry K.W."/>
            <person name="Choi C."/>
            <person name="Clum A."/>
            <person name="Coughlan A.Y."/>
            <person name="Deshpande S."/>
            <person name="Douglass A.P."/>
            <person name="Hanson S.J."/>
            <person name="Klenk H.-P."/>
            <person name="LaButti K.M."/>
            <person name="Lapidus A."/>
            <person name="Lindquist E.A."/>
            <person name="Lipzen A.M."/>
            <person name="Meier-Kolthoff J.P."/>
            <person name="Ohm R.A."/>
            <person name="Otillar R.P."/>
            <person name="Pangilinan J.L."/>
            <person name="Peng Y."/>
            <person name="Rokas A."/>
            <person name="Rosa C.A."/>
            <person name="Scheuner C."/>
            <person name="Sibirny A.A."/>
            <person name="Slot J.C."/>
            <person name="Stielow J.B."/>
            <person name="Sun H."/>
            <person name="Kurtzman C.P."/>
            <person name="Blackwell M."/>
            <person name="Grigoriev I.V."/>
            <person name="Jeffries T.W."/>
        </authorList>
    </citation>
    <scope>NUCLEOTIDE SEQUENCE [LARGE SCALE GENOMIC DNA]</scope>
    <source>
        <strain evidence="12">ATCC 58044 / CBS 1984 / NCYC 433 / NRRL Y-366-8</strain>
    </source>
</reference>
<keyword evidence="5 10" id="KW-0256">Endoplasmic reticulum</keyword>
<comment type="pathway">
    <text evidence="2">Protein modification; protein glycosylation.</text>
</comment>
<keyword evidence="10" id="KW-0813">Transport</keyword>
<feature type="transmembrane region" description="Helical" evidence="10">
    <location>
        <begin position="252"/>
        <end position="268"/>
    </location>
</feature>